<dbReference type="InterPro" id="IPR039903">
    <property type="entry name" value="Zswim2"/>
</dbReference>
<feature type="compositionally biased region" description="Polar residues" evidence="2">
    <location>
        <begin position="7"/>
        <end position="41"/>
    </location>
</feature>
<dbReference type="InterPro" id="IPR013083">
    <property type="entry name" value="Znf_RING/FYVE/PHD"/>
</dbReference>
<dbReference type="PANTHER" id="PTHR21540:SF0">
    <property type="entry name" value="PHD FAMILY PROTEIN"/>
    <property type="match status" value="1"/>
</dbReference>
<evidence type="ECO:0000256" key="2">
    <source>
        <dbReference type="SAM" id="MobiDB-lite"/>
    </source>
</evidence>
<dbReference type="Pfam" id="PF04434">
    <property type="entry name" value="SWIM"/>
    <property type="match status" value="1"/>
</dbReference>
<feature type="compositionally biased region" description="Basic and acidic residues" evidence="2">
    <location>
        <begin position="133"/>
        <end position="162"/>
    </location>
</feature>
<feature type="compositionally biased region" description="Polar residues" evidence="2">
    <location>
        <begin position="55"/>
        <end position="71"/>
    </location>
</feature>
<dbReference type="Pfam" id="PF13639">
    <property type="entry name" value="zf-RING_2"/>
    <property type="match status" value="1"/>
</dbReference>
<keyword evidence="6" id="KW-1185">Reference proteome</keyword>
<protein>
    <submittedName>
        <fullName evidence="5">4411_t:CDS:1</fullName>
    </submittedName>
</protein>
<dbReference type="GO" id="GO:0008270">
    <property type="term" value="F:zinc ion binding"/>
    <property type="evidence" value="ECO:0007669"/>
    <property type="project" value="UniProtKB-KW"/>
</dbReference>
<evidence type="ECO:0000313" key="6">
    <source>
        <dbReference type="Proteomes" id="UP000789375"/>
    </source>
</evidence>
<dbReference type="InterPro" id="IPR007527">
    <property type="entry name" value="Znf_SWIM"/>
</dbReference>
<comment type="caution">
    <text evidence="5">The sequence shown here is derived from an EMBL/GenBank/DDBJ whole genome shotgun (WGS) entry which is preliminary data.</text>
</comment>
<accession>A0A9N9I7U2</accession>
<dbReference type="EMBL" id="CAJVPP010014873">
    <property type="protein sequence ID" value="CAG8725415.1"/>
    <property type="molecule type" value="Genomic_DNA"/>
</dbReference>
<dbReference type="PROSITE" id="PS50966">
    <property type="entry name" value="ZF_SWIM"/>
    <property type="match status" value="1"/>
</dbReference>
<evidence type="ECO:0000259" key="4">
    <source>
        <dbReference type="PROSITE" id="PS50966"/>
    </source>
</evidence>
<dbReference type="InterPro" id="IPR001841">
    <property type="entry name" value="Znf_RING"/>
</dbReference>
<dbReference type="GO" id="GO:0061630">
    <property type="term" value="F:ubiquitin protein ligase activity"/>
    <property type="evidence" value="ECO:0007669"/>
    <property type="project" value="InterPro"/>
</dbReference>
<feature type="region of interest" description="Disordered" evidence="2">
    <location>
        <begin position="1"/>
        <end position="162"/>
    </location>
</feature>
<keyword evidence="1" id="KW-0862">Zinc</keyword>
<dbReference type="Gene3D" id="3.30.40.10">
    <property type="entry name" value="Zinc/RING finger domain, C3HC4 (zinc finger)"/>
    <property type="match status" value="1"/>
</dbReference>
<dbReference type="AlphaFoldDB" id="A0A9N9I7U2"/>
<dbReference type="PANTHER" id="PTHR21540">
    <property type="entry name" value="RING FINGER AND SWIM DOMAIN-CONTAINING PROTEIN 2"/>
    <property type="match status" value="1"/>
</dbReference>
<feature type="compositionally biased region" description="Basic and acidic residues" evidence="2">
    <location>
        <begin position="99"/>
        <end position="110"/>
    </location>
</feature>
<dbReference type="CDD" id="cd16494">
    <property type="entry name" value="RING-CH-C4HC3_ZSWM2"/>
    <property type="match status" value="1"/>
</dbReference>
<dbReference type="PROSITE" id="PS50089">
    <property type="entry name" value="ZF_RING_2"/>
    <property type="match status" value="1"/>
</dbReference>
<feature type="non-terminal residue" evidence="5">
    <location>
        <position position="1"/>
    </location>
</feature>
<evidence type="ECO:0000313" key="5">
    <source>
        <dbReference type="EMBL" id="CAG8725415.1"/>
    </source>
</evidence>
<gene>
    <name evidence="5" type="ORF">FMOSSE_LOCUS15303</name>
</gene>
<feature type="domain" description="SWIM-type" evidence="4">
    <location>
        <begin position="217"/>
        <end position="249"/>
    </location>
</feature>
<evidence type="ECO:0000259" key="3">
    <source>
        <dbReference type="PROSITE" id="PS50089"/>
    </source>
</evidence>
<proteinExistence type="predicted"/>
<keyword evidence="1" id="KW-0863">Zinc-finger</keyword>
<feature type="compositionally biased region" description="Polar residues" evidence="2">
    <location>
        <begin position="89"/>
        <end position="98"/>
    </location>
</feature>
<evidence type="ECO:0000256" key="1">
    <source>
        <dbReference type="PROSITE-ProRule" id="PRU00175"/>
    </source>
</evidence>
<dbReference type="Proteomes" id="UP000789375">
    <property type="component" value="Unassembled WGS sequence"/>
</dbReference>
<organism evidence="5 6">
    <name type="scientific">Funneliformis mosseae</name>
    <name type="common">Endomycorrhizal fungus</name>
    <name type="synonym">Glomus mosseae</name>
    <dbReference type="NCBI Taxonomy" id="27381"/>
    <lineage>
        <taxon>Eukaryota</taxon>
        <taxon>Fungi</taxon>
        <taxon>Fungi incertae sedis</taxon>
        <taxon>Mucoromycota</taxon>
        <taxon>Glomeromycotina</taxon>
        <taxon>Glomeromycetes</taxon>
        <taxon>Glomerales</taxon>
        <taxon>Glomeraceae</taxon>
        <taxon>Funneliformis</taxon>
    </lineage>
</organism>
<feature type="domain" description="RING-type" evidence="3">
    <location>
        <begin position="319"/>
        <end position="370"/>
    </location>
</feature>
<dbReference type="SUPFAM" id="SSF57850">
    <property type="entry name" value="RING/U-box"/>
    <property type="match status" value="1"/>
</dbReference>
<sequence length="438" mass="49178">MTKTKTRMSINGRTSLQKPITRSSTIKKQTAVESDSRSNLTEIARPKRGRKPKNTIVSATVNLSENANETTVPKRGRKRKAAVIEDNITAEQATGSDQKTNEKVIEEKPSKRGRKNKELTAQTESVKEPAITNKEEAPDLCDKTDTENNDVEEPKNAPKPEKPLVEKRLARFRHVCPAPIHDRIYRAESQRMYMVSRSTIDELKQEFAILGSTGNVYTVTISHLPNCTCPDFMKRNLCKHIIFVYLRVLRLKRESPYIYQKALLSEELLSIFANAAPDPTILASQKVREHYKVLTTGESSQSSAESSTDEKRRPIEGDCPICYEPLEEKDRDNIVWCQEGCGNNLHKDCFEQWKKSKRGGSGKVTCVYCRGEWVEDSTASGNGLVNEEGYVNFGGIQGMSNIRGKTSNVFIKQTLQPTTNLIDFCGDLGIKSKIISLA</sequence>
<keyword evidence="1" id="KW-0479">Metal-binding</keyword>
<reference evidence="5" key="1">
    <citation type="submission" date="2021-06" db="EMBL/GenBank/DDBJ databases">
        <authorList>
            <person name="Kallberg Y."/>
            <person name="Tangrot J."/>
            <person name="Rosling A."/>
        </authorList>
    </citation>
    <scope>NUCLEOTIDE SEQUENCE</scope>
    <source>
        <strain evidence="5">87-6 pot B 2015</strain>
    </source>
</reference>
<name>A0A9N9I7U2_FUNMO</name>